<dbReference type="Gene3D" id="2.10.25.20">
    <property type="entry name" value="reovirus attachment protein sigma1, domain 1"/>
    <property type="match status" value="3"/>
</dbReference>
<dbReference type="EMBL" id="MK343439">
    <property type="protein sequence ID" value="QDM55331.1"/>
    <property type="molecule type" value="Genomic_DNA"/>
</dbReference>
<evidence type="ECO:0000256" key="3">
    <source>
        <dbReference type="ARBA" id="ARBA00006685"/>
    </source>
</evidence>
<dbReference type="PRINTS" id="PR00307">
    <property type="entry name" value="ADENOVSFIBRE"/>
</dbReference>
<dbReference type="GO" id="GO:0019028">
    <property type="term" value="C:viral capsid"/>
    <property type="evidence" value="ECO:0007669"/>
    <property type="project" value="UniProtKB-KW"/>
</dbReference>
<reference evidence="14 15" key="3">
    <citation type="submission" date="2019-02" db="EMBL/GenBank/DDBJ databases">
        <title>Regional distribution of Deer atadenovirus A genotypes.</title>
        <authorList>
            <person name="Kauffman K.M."/>
            <person name="Miller M."/>
        </authorList>
    </citation>
    <scope>NUCLEOTIDE SEQUENCE [LARGE SCALE GENOMIC DNA]</scope>
    <source>
        <strain evidence="14">D9809526</strain>
    </source>
</reference>
<comment type="similarity">
    <text evidence="3">Belongs to the adenoviridae fiber family.</text>
</comment>
<sequence>MKRARWDPVYPFSEDKLIPLPPFIQAGTGLESEGMILSLNFTDPITINPTGSLTIKIGPGIEINENGQLTATAQALIAESPLKKENYILKIQTNNTLVTEDDKMGIPDPLEPLNIESSGQLSLNFDKGFQLFEGKLSLYLDNSLFIKNEKLSLKEPIEPLIINSQGQLNLNYDNSLVLQDHKLSVPEPLEPLDLESTGQLALSINKGFQISDGRLTLDIANCFQYNSNKLTLTNPTTPIVIKPTGEISLNIGEGLTVDEGNLTLNTNDTLQIEDGQITLTDPMEPLNLEMGQLVLNVDNVFKVENGKLGLNVNSPMSINNNNLNINLGQGLEIKQGALTPKISSPLIFNSSGEITTSTTQGSQIIPFDAYELVLMWQKFLTTRHAIYVLHCTSFIPDTSVDTITFTPNDGLKAFLSTDSPLFTAAFQQVGNEVKTIGVKFSKISDTEVQIKYSQMLTTQVILSSWTATTALFV</sequence>
<keyword evidence="8" id="KW-0946">Virion</keyword>
<evidence type="ECO:0000256" key="7">
    <source>
        <dbReference type="ARBA" id="ARBA00022804"/>
    </source>
</evidence>
<evidence type="ECO:0000256" key="8">
    <source>
        <dbReference type="ARBA" id="ARBA00022844"/>
    </source>
</evidence>
<keyword evidence="9" id="KW-0426">Late protein</keyword>
<dbReference type="InterPro" id="IPR049374">
    <property type="entry name" value="Fiber_head_adenovirus"/>
</dbReference>
<dbReference type="EMBL" id="MK537328">
    <property type="protein sequence ID" value="QEM20948.1"/>
    <property type="molecule type" value="Genomic_DNA"/>
</dbReference>
<accession>A0A515MFS4</accession>
<evidence type="ECO:0000256" key="9">
    <source>
        <dbReference type="ARBA" id="ARBA00022921"/>
    </source>
</evidence>
<evidence type="ECO:0000256" key="10">
    <source>
        <dbReference type="ARBA" id="ARBA00023165"/>
    </source>
</evidence>
<dbReference type="GO" id="GO:0007155">
    <property type="term" value="P:cell adhesion"/>
    <property type="evidence" value="ECO:0007669"/>
    <property type="project" value="InterPro"/>
</dbReference>
<dbReference type="Proteomes" id="UP000318323">
    <property type="component" value="Segment"/>
</dbReference>
<keyword evidence="11" id="KW-1160">Virus entry into host cell</keyword>
<evidence type="ECO:0000313" key="13">
    <source>
        <dbReference type="EMBL" id="QDM55331.1"/>
    </source>
</evidence>
<proteinExistence type="inferred from homology"/>
<evidence type="ECO:0000313" key="14">
    <source>
        <dbReference type="EMBL" id="QEM20948.1"/>
    </source>
</evidence>
<feature type="domain" description="Adenovirus fiber head" evidence="12">
    <location>
        <begin position="360"/>
        <end position="467"/>
    </location>
</feature>
<dbReference type="GO" id="GO:0098671">
    <property type="term" value="P:adhesion receptor-mediated virion attachment to host cell"/>
    <property type="evidence" value="ECO:0007669"/>
    <property type="project" value="UniProtKB-KW"/>
</dbReference>
<dbReference type="InterPro" id="IPR009013">
    <property type="entry name" value="Attachment_protein_shaft_sf"/>
</dbReference>
<keyword evidence="7" id="KW-1161">Viral attachment to host cell</keyword>
<evidence type="ECO:0000256" key="11">
    <source>
        <dbReference type="ARBA" id="ARBA00023296"/>
    </source>
</evidence>
<evidence type="ECO:0000256" key="2">
    <source>
        <dbReference type="ARBA" id="ARBA00004328"/>
    </source>
</evidence>
<evidence type="ECO:0000256" key="1">
    <source>
        <dbReference type="ARBA" id="ARBA00004147"/>
    </source>
</evidence>
<dbReference type="GO" id="GO:0046718">
    <property type="term" value="P:symbiont entry into host cell"/>
    <property type="evidence" value="ECO:0007669"/>
    <property type="project" value="UniProtKB-KW"/>
</dbReference>
<dbReference type="Proteomes" id="UP000324161">
    <property type="component" value="Segment"/>
</dbReference>
<protein>
    <submittedName>
        <fullName evidence="13">Fiber</fullName>
    </submittedName>
</protein>
<dbReference type="SUPFAM" id="SSF51225">
    <property type="entry name" value="Fibre shaft of virus attachment proteins"/>
    <property type="match status" value="4"/>
</dbReference>
<keyword evidence="5" id="KW-1048">Host nucleus</keyword>
<reference evidence="13" key="1">
    <citation type="journal article" date="2017" name="J. Gen. Virol.">
        <title>Whole-genome sequences of Odocoileus hemionus deer adenovirus isolates from deer, moose and elk are highly conserved and support a new species in the genus Atadenovirus.</title>
        <authorList>
            <person name="Miller M.M."/>
            <person name="Cornish T.E."/>
            <person name="Creekmore T.E."/>
            <person name="Fox K."/>
            <person name="Laegreid W."/>
            <person name="McKenna J."/>
            <person name="Vasquez M."/>
            <person name="Woods L.W."/>
        </authorList>
    </citation>
    <scope>NUCLEOTIDE SEQUENCE [LARGE SCALE GENOMIC DNA]</scope>
    <source>
        <strain evidence="13">CO2017_Elk_D</strain>
    </source>
</reference>
<dbReference type="Pfam" id="PF00608">
    <property type="entry name" value="Adeno_shaft"/>
    <property type="match status" value="4"/>
</dbReference>
<evidence type="ECO:0000259" key="12">
    <source>
        <dbReference type="Pfam" id="PF21583"/>
    </source>
</evidence>
<evidence type="ECO:0000313" key="15">
    <source>
        <dbReference type="Proteomes" id="UP000324161"/>
    </source>
</evidence>
<reference evidence="13" key="2">
    <citation type="submission" date="2018-12" db="EMBL/GenBank/DDBJ databases">
        <title>Regional distribution of Deer atadenovirus A genotypes.</title>
        <authorList>
            <person name="Kauffman K."/>
            <person name="Miller M."/>
        </authorList>
    </citation>
    <scope>NUCLEOTIDE SEQUENCE</scope>
    <source>
        <strain evidence="13">CO2017_Elk_D</strain>
    </source>
</reference>
<keyword evidence="4" id="KW-0167">Capsid protein</keyword>
<evidence type="ECO:0000256" key="4">
    <source>
        <dbReference type="ARBA" id="ARBA00022561"/>
    </source>
</evidence>
<dbReference type="InterPro" id="IPR000931">
    <property type="entry name" value="Adeno_fibre"/>
</dbReference>
<keyword evidence="6" id="KW-0945">Host-virus interaction</keyword>
<name>A0A515MFS4_9ADEN</name>
<dbReference type="Pfam" id="PF21583">
    <property type="entry name" value="Fiber_head_BAdV-4"/>
    <property type="match status" value="1"/>
</dbReference>
<evidence type="ECO:0000256" key="6">
    <source>
        <dbReference type="ARBA" id="ARBA00022581"/>
    </source>
</evidence>
<keyword evidence="10" id="KW-1233">Viral attachment to host adhesion receptor</keyword>
<dbReference type="GO" id="GO:0042025">
    <property type="term" value="C:host cell nucleus"/>
    <property type="evidence" value="ECO:0007669"/>
    <property type="project" value="UniProtKB-SubCell"/>
</dbReference>
<evidence type="ECO:0000256" key="5">
    <source>
        <dbReference type="ARBA" id="ARBA00022562"/>
    </source>
</evidence>
<comment type="subcellular location">
    <subcellularLocation>
        <location evidence="1">Host nucleus</location>
    </subcellularLocation>
    <subcellularLocation>
        <location evidence="2">Virion</location>
    </subcellularLocation>
</comment>
<organism evidence="13">
    <name type="scientific">Deer atadenovirus A</name>
    <dbReference type="NCBI Taxonomy" id="2169706"/>
    <lineage>
        <taxon>Viruses</taxon>
        <taxon>Varidnaviria</taxon>
        <taxon>Bamfordvirae</taxon>
        <taxon>Preplasmiviricota</taxon>
        <taxon>Polisuviricotina</taxon>
        <taxon>Pharingeaviricetes</taxon>
        <taxon>Rowavirales</taxon>
        <taxon>Adenoviridae</taxon>
        <taxon>Barthadenovirus</taxon>
        <taxon>Barthadenovirus cervi</taxon>
    </lineage>
</organism>
<dbReference type="InterPro" id="IPR000939">
    <property type="entry name" value="Adenobir_fibre_prot_rpt/shaft"/>
</dbReference>